<evidence type="ECO:0000256" key="2">
    <source>
        <dbReference type="ARBA" id="ARBA00023242"/>
    </source>
</evidence>
<dbReference type="GO" id="GO:0005634">
    <property type="term" value="C:nucleus"/>
    <property type="evidence" value="ECO:0007669"/>
    <property type="project" value="UniProtKB-SubCell"/>
</dbReference>
<sequence>MHLFWSSVSGLCLPAKYADAQTENECQIRDEKSSAATQGANSSGKPPGGDERESIGHFQSLSSTPTYELLSPVGLGDPSFQHVDSMARYYLDYFAHRLCQDLVAVDLPDRNPFRHLVPMGVQHPILHQAMIAAASAHMSNLLKAPLTGEPASISNLAHLNDSAEASHRALMHSFQARQRSLRLLHMAIENLHSCERIIILTTILLLINIELIESGRQSWMPHLEGAIQLFLHTIPAERDEGALEKFVISDLIIYSAFAQSLVEDPLSGLLARLAQRKSPLLENASMNSYMCCPAEILQLLATAARLSNETAHDESAGDAMKAGLDLFETALSFDIASWAANTLNVPIERQALNIQCRQHAGTAHQLSVCLYILCAIPHIHTMIPCGLREHIKRDLVFHLSSIPDDDPNFHSTLWPVFVAGAEAVTLDEQAWILDRFRRIGLVFPWGSLNTAVDTLQLIWRTKDGIGLFVNWLDIVKGAKMNLLLV</sequence>
<dbReference type="EMBL" id="NKCK01000408">
    <property type="protein sequence ID" value="RSL82660.1"/>
    <property type="molecule type" value="Genomic_DNA"/>
</dbReference>
<evidence type="ECO:0008006" key="7">
    <source>
        <dbReference type="Google" id="ProtNLM"/>
    </source>
</evidence>
<proteinExistence type="predicted"/>
<keyword evidence="6" id="KW-1185">Reference proteome</keyword>
<evidence type="ECO:0000256" key="1">
    <source>
        <dbReference type="ARBA" id="ARBA00004123"/>
    </source>
</evidence>
<dbReference type="PANTHER" id="PTHR37534:SF51">
    <property type="entry name" value="ACRIFLAVINE SENSITIVITY CONTROL PROTEIN ACR-2"/>
    <property type="match status" value="1"/>
</dbReference>
<feature type="signal peptide" evidence="4">
    <location>
        <begin position="1"/>
        <end position="20"/>
    </location>
</feature>
<name>A0A428RYN4_9HYPO</name>
<accession>A0A428RYN4</accession>
<dbReference type="AlphaFoldDB" id="A0A428RYN4"/>
<dbReference type="GO" id="GO:0000976">
    <property type="term" value="F:transcription cis-regulatory region binding"/>
    <property type="evidence" value="ECO:0007669"/>
    <property type="project" value="TreeGrafter"/>
</dbReference>
<evidence type="ECO:0000313" key="5">
    <source>
        <dbReference type="EMBL" id="RSL82660.1"/>
    </source>
</evidence>
<feature type="chain" id="PRO_5019558641" description="Acriflavine sensitivity control protein acr-2" evidence="4">
    <location>
        <begin position="21"/>
        <end position="485"/>
    </location>
</feature>
<comment type="caution">
    <text evidence="5">The sequence shown here is derived from an EMBL/GenBank/DDBJ whole genome shotgun (WGS) entry which is preliminary data.</text>
</comment>
<comment type="subcellular location">
    <subcellularLocation>
        <location evidence="1">Nucleus</location>
    </subcellularLocation>
</comment>
<dbReference type="InterPro" id="IPR021858">
    <property type="entry name" value="Fun_TF"/>
</dbReference>
<dbReference type="STRING" id="1325735.A0A428RYN4"/>
<dbReference type="PANTHER" id="PTHR37534">
    <property type="entry name" value="TRANSCRIPTIONAL ACTIVATOR PROTEIN UGA3"/>
    <property type="match status" value="1"/>
</dbReference>
<dbReference type="GO" id="GO:0045944">
    <property type="term" value="P:positive regulation of transcription by RNA polymerase II"/>
    <property type="evidence" value="ECO:0007669"/>
    <property type="project" value="TreeGrafter"/>
</dbReference>
<dbReference type="Pfam" id="PF11951">
    <property type="entry name" value="Fungal_trans_2"/>
    <property type="match status" value="1"/>
</dbReference>
<gene>
    <name evidence="5" type="ORF">CEP52_016909</name>
</gene>
<keyword evidence="2" id="KW-0539">Nucleus</keyword>
<keyword evidence="4" id="KW-0732">Signal</keyword>
<reference evidence="5 6" key="1">
    <citation type="submission" date="2017-06" db="EMBL/GenBank/DDBJ databases">
        <title>Comparative genomic analysis of Ambrosia Fusariam Clade fungi.</title>
        <authorList>
            <person name="Stajich J.E."/>
            <person name="Carrillo J."/>
            <person name="Kijimoto T."/>
            <person name="Eskalen A."/>
            <person name="O'Donnell K."/>
            <person name="Kasson M."/>
        </authorList>
    </citation>
    <scope>NUCLEOTIDE SEQUENCE [LARGE SCALE GENOMIC DNA]</scope>
    <source>
        <strain evidence="5 6">NRRL62579</strain>
    </source>
</reference>
<dbReference type="GO" id="GO:0003700">
    <property type="term" value="F:DNA-binding transcription factor activity"/>
    <property type="evidence" value="ECO:0007669"/>
    <property type="project" value="TreeGrafter"/>
</dbReference>
<evidence type="ECO:0000256" key="4">
    <source>
        <dbReference type="SAM" id="SignalP"/>
    </source>
</evidence>
<evidence type="ECO:0000256" key="3">
    <source>
        <dbReference type="SAM" id="MobiDB-lite"/>
    </source>
</evidence>
<evidence type="ECO:0000313" key="6">
    <source>
        <dbReference type="Proteomes" id="UP000287144"/>
    </source>
</evidence>
<organism evidence="5 6">
    <name type="scientific">Fusarium oligoseptatum</name>
    <dbReference type="NCBI Taxonomy" id="2604345"/>
    <lineage>
        <taxon>Eukaryota</taxon>
        <taxon>Fungi</taxon>
        <taxon>Dikarya</taxon>
        <taxon>Ascomycota</taxon>
        <taxon>Pezizomycotina</taxon>
        <taxon>Sordariomycetes</taxon>
        <taxon>Hypocreomycetidae</taxon>
        <taxon>Hypocreales</taxon>
        <taxon>Nectriaceae</taxon>
        <taxon>Fusarium</taxon>
        <taxon>Fusarium solani species complex</taxon>
    </lineage>
</organism>
<feature type="compositionally biased region" description="Polar residues" evidence="3">
    <location>
        <begin position="34"/>
        <end position="44"/>
    </location>
</feature>
<dbReference type="Proteomes" id="UP000287144">
    <property type="component" value="Unassembled WGS sequence"/>
</dbReference>
<protein>
    <recommendedName>
        <fullName evidence="7">Acriflavine sensitivity control protein acr-2</fullName>
    </recommendedName>
</protein>
<feature type="region of interest" description="Disordered" evidence="3">
    <location>
        <begin position="29"/>
        <end position="54"/>
    </location>
</feature>